<accession>A0ABU1UD34</accession>
<dbReference type="RefSeq" id="WP_374724967.1">
    <property type="nucleotide sequence ID" value="NZ_JAVDVQ010000009.1"/>
</dbReference>
<gene>
    <name evidence="1" type="ORF">J2X01_002405</name>
</gene>
<protein>
    <submittedName>
        <fullName evidence="1">Phosphoglycerate dehydrogenase-like enzyme</fullName>
    </submittedName>
</protein>
<dbReference type="SUPFAM" id="SSF55961">
    <property type="entry name" value="Bet v1-like"/>
    <property type="match status" value="1"/>
</dbReference>
<dbReference type="Proteomes" id="UP001252243">
    <property type="component" value="Unassembled WGS sequence"/>
</dbReference>
<reference evidence="1 2" key="1">
    <citation type="submission" date="2023-07" db="EMBL/GenBank/DDBJ databases">
        <title>Sorghum-associated microbial communities from plants grown in Nebraska, USA.</title>
        <authorList>
            <person name="Schachtman D."/>
        </authorList>
    </citation>
    <scope>NUCLEOTIDE SEQUENCE [LARGE SCALE GENOMIC DNA]</scope>
    <source>
        <strain evidence="1 2">BE167</strain>
    </source>
</reference>
<organism evidence="1 2">
    <name type="scientific">Arthrobacter ginsengisoli</name>
    <dbReference type="NCBI Taxonomy" id="1356565"/>
    <lineage>
        <taxon>Bacteria</taxon>
        <taxon>Bacillati</taxon>
        <taxon>Actinomycetota</taxon>
        <taxon>Actinomycetes</taxon>
        <taxon>Micrococcales</taxon>
        <taxon>Micrococcaceae</taxon>
        <taxon>Arthrobacter</taxon>
    </lineage>
</organism>
<proteinExistence type="predicted"/>
<name>A0ABU1UD34_9MICC</name>
<keyword evidence="2" id="KW-1185">Reference proteome</keyword>
<comment type="caution">
    <text evidence="1">The sequence shown here is derived from an EMBL/GenBank/DDBJ whole genome shotgun (WGS) entry which is preliminary data.</text>
</comment>
<sequence>MTVSFVCRTESVLPREQLFDRARNIDAHVDTMAASGERAVAGVTAGLIGAGEEVTWRARHFGVPLTMTSRVTRLDYPASFVDDK</sequence>
<dbReference type="EMBL" id="JAVDVQ010000009">
    <property type="protein sequence ID" value="MDR7083112.1"/>
    <property type="molecule type" value="Genomic_DNA"/>
</dbReference>
<evidence type="ECO:0000313" key="2">
    <source>
        <dbReference type="Proteomes" id="UP001252243"/>
    </source>
</evidence>
<evidence type="ECO:0000313" key="1">
    <source>
        <dbReference type="EMBL" id="MDR7083112.1"/>
    </source>
</evidence>